<dbReference type="EC" id="3.1.-.-" evidence="2"/>
<dbReference type="PANTHER" id="PTHR43784:SF2">
    <property type="entry name" value="GDSL-LIKE LIPASE_ACYLHYDROLASE, PUTATIVE (AFU_ORTHOLOGUE AFUA_2G00820)-RELATED"/>
    <property type="match status" value="1"/>
</dbReference>
<protein>
    <submittedName>
        <fullName evidence="2">SGNH/GDSL hydrolase family protein</fullName>
        <ecNumber evidence="2">3.1.-.-</ecNumber>
    </submittedName>
</protein>
<dbReference type="Proteomes" id="UP001209083">
    <property type="component" value="Chromosome"/>
</dbReference>
<evidence type="ECO:0000259" key="1">
    <source>
        <dbReference type="Pfam" id="PF13472"/>
    </source>
</evidence>
<evidence type="ECO:0000313" key="2">
    <source>
        <dbReference type="EMBL" id="WGW12582.1"/>
    </source>
</evidence>
<reference evidence="2 3" key="1">
    <citation type="submission" date="2023-05" db="EMBL/GenBank/DDBJ databases">
        <title>Lithophilousrod everest ZFBP1038 complete genpme.</title>
        <authorList>
            <person name="Tian M."/>
        </authorList>
    </citation>
    <scope>NUCLEOTIDE SEQUENCE [LARGE SCALE GENOMIC DNA]</scope>
    <source>
        <strain evidence="2 3">ZFBP1038</strain>
    </source>
</reference>
<dbReference type="Gene3D" id="3.40.50.1110">
    <property type="entry name" value="SGNH hydrolase"/>
    <property type="match status" value="1"/>
</dbReference>
<dbReference type="InterPro" id="IPR053140">
    <property type="entry name" value="GDSL_Rv0518-like"/>
</dbReference>
<keyword evidence="2" id="KW-0378">Hydrolase</keyword>
<dbReference type="InterPro" id="IPR036514">
    <property type="entry name" value="SGNH_hydro_sf"/>
</dbReference>
<dbReference type="Pfam" id="PF13472">
    <property type="entry name" value="Lipase_GDSL_2"/>
    <property type="match status" value="1"/>
</dbReference>
<dbReference type="SUPFAM" id="SSF52266">
    <property type="entry name" value="SGNH hydrolase"/>
    <property type="match status" value="1"/>
</dbReference>
<dbReference type="EMBL" id="CP090958">
    <property type="protein sequence ID" value="WGW12582.1"/>
    <property type="molecule type" value="Genomic_DNA"/>
</dbReference>
<dbReference type="GO" id="GO:0016787">
    <property type="term" value="F:hydrolase activity"/>
    <property type="evidence" value="ECO:0007669"/>
    <property type="project" value="UniProtKB-KW"/>
</dbReference>
<dbReference type="RefSeq" id="WP_349639385.1">
    <property type="nucleotide sequence ID" value="NZ_CP090958.1"/>
</dbReference>
<evidence type="ECO:0000313" key="3">
    <source>
        <dbReference type="Proteomes" id="UP001209083"/>
    </source>
</evidence>
<dbReference type="CDD" id="cd01832">
    <property type="entry name" value="SGNH_hydrolase_like_1"/>
    <property type="match status" value="1"/>
</dbReference>
<organism evidence="2 3">
    <name type="scientific">Saxibacter everestensis</name>
    <dbReference type="NCBI Taxonomy" id="2909229"/>
    <lineage>
        <taxon>Bacteria</taxon>
        <taxon>Bacillati</taxon>
        <taxon>Actinomycetota</taxon>
        <taxon>Actinomycetes</taxon>
        <taxon>Micrococcales</taxon>
        <taxon>Brevibacteriaceae</taxon>
        <taxon>Saxibacter</taxon>
    </lineage>
</organism>
<name>A0ABY8QUG4_9MICO</name>
<gene>
    <name evidence="2" type="ORF">LWF01_02100</name>
</gene>
<proteinExistence type="predicted"/>
<accession>A0ABY8QUG4</accession>
<feature type="domain" description="SGNH hydrolase-type esterase" evidence="1">
    <location>
        <begin position="8"/>
        <end position="186"/>
    </location>
</feature>
<keyword evidence="3" id="KW-1185">Reference proteome</keyword>
<dbReference type="InterPro" id="IPR013830">
    <property type="entry name" value="SGNH_hydro"/>
</dbReference>
<dbReference type="PANTHER" id="PTHR43784">
    <property type="entry name" value="GDSL-LIKE LIPASE/ACYLHYDROLASE, PUTATIVE (AFU_ORTHOLOGUE AFUA_2G00820)-RELATED"/>
    <property type="match status" value="1"/>
</dbReference>
<sequence>MTYTSYCALGDSFSEGMNDPAPDGAPDRYRGWADRLAELLTTSTTGSPDLTYANLAIRGRLLDAIIAEQVPRALELKPDLVSLVGGGNDCIRPGADPDALAAKLDDAVVRLQESGATVLLATGFDTRMTPLLRAIRGRVGIFNANIWTIAQRRGAFVLDSWGLKPLHDLSRWSEDRLHLSAEGHEIVAQQALAVLEGRPTPEAGQVPVARPARPLRQAVNEEAAWVRQHLAPWVGRRIRRTSSGDGRSAKEPELRRVRM</sequence>